<dbReference type="Proteomes" id="UP000226431">
    <property type="component" value="Unassembled WGS sequence"/>
</dbReference>
<dbReference type="SUPFAM" id="SSF53448">
    <property type="entry name" value="Nucleotide-diphospho-sugar transferases"/>
    <property type="match status" value="1"/>
</dbReference>
<comment type="caution">
    <text evidence="3">The sequence shown here is derived from an EMBL/GenBank/DDBJ whole genome shotgun (WGS) entry which is preliminary data.</text>
</comment>
<evidence type="ECO:0000256" key="2">
    <source>
        <dbReference type="SAM" id="Phobius"/>
    </source>
</evidence>
<sequence length="352" mass="39809">MIVTRSRRRFRSTVLVVAFLLISCIGLLYLDDGIREQVLDLSRPAWFYVSGLTRYNFRPTPLEQACLNGSATRINAPNVPKAIPKIVHFVTGVDKPNPISLITWLAVRAAVANLGPSVEIRLHHVFLSEDGPWWPDVRDRVKLVRHQPDFLDNFTHIVPPPSEWHAAHKADVLRLQILQEHGGIYLDTDVILLRSLDVLLSGYRDVVMGYEGGHRGGLCNAVVLAKKGAPFLQRWYSSYDNFDPHDWSYNSVLLPAKFASAYPDDICPLSPAAFFWPTWTADQVAWMHKPLNRDEVVEVSAAMDRNDGALFPGQLAYHATGSARFMRASTPSEILKEDTRFNLLVRRFIDVK</sequence>
<dbReference type="InterPro" id="IPR007577">
    <property type="entry name" value="GlycoTrfase_DXD_sugar-bd_CS"/>
</dbReference>
<evidence type="ECO:0000256" key="1">
    <source>
        <dbReference type="ARBA" id="ARBA00009003"/>
    </source>
</evidence>
<comment type="similarity">
    <text evidence="1">Belongs to the glycosyltransferase 32 family.</text>
</comment>
<gene>
    <name evidence="3" type="ORF">CDD80_1921</name>
</gene>
<keyword evidence="2" id="KW-1133">Transmembrane helix</keyword>
<evidence type="ECO:0000313" key="3">
    <source>
        <dbReference type="EMBL" id="PHH75959.1"/>
    </source>
</evidence>
<dbReference type="EMBL" id="NJES01000187">
    <property type="protein sequence ID" value="PHH75959.1"/>
    <property type="molecule type" value="Genomic_DNA"/>
</dbReference>
<evidence type="ECO:0000313" key="4">
    <source>
        <dbReference type="Proteomes" id="UP000226431"/>
    </source>
</evidence>
<dbReference type="OrthoDB" id="409543at2759"/>
<evidence type="ECO:0008006" key="5">
    <source>
        <dbReference type="Google" id="ProtNLM"/>
    </source>
</evidence>
<organism evidence="3 4">
    <name type="scientific">Ophiocordyceps camponoti-rufipedis</name>
    <dbReference type="NCBI Taxonomy" id="2004952"/>
    <lineage>
        <taxon>Eukaryota</taxon>
        <taxon>Fungi</taxon>
        <taxon>Dikarya</taxon>
        <taxon>Ascomycota</taxon>
        <taxon>Pezizomycotina</taxon>
        <taxon>Sordariomycetes</taxon>
        <taxon>Hypocreomycetidae</taxon>
        <taxon>Hypocreales</taxon>
        <taxon>Ophiocordycipitaceae</taxon>
        <taxon>Ophiocordyceps</taxon>
    </lineage>
</organism>
<reference evidence="3 4" key="1">
    <citation type="submission" date="2017-06" db="EMBL/GenBank/DDBJ databases">
        <title>Ant-infecting Ophiocordyceps genomes reveal a high diversity of potential behavioral manipulation genes and a possible major role for enterotoxins.</title>
        <authorList>
            <person name="De Bekker C."/>
            <person name="Evans H.C."/>
            <person name="Brachmann A."/>
            <person name="Hughes D.P."/>
        </authorList>
    </citation>
    <scope>NUCLEOTIDE SEQUENCE [LARGE SCALE GENOMIC DNA]</scope>
    <source>
        <strain evidence="3 4">Map16</strain>
    </source>
</reference>
<accession>A0A2C5XL60</accession>
<keyword evidence="2" id="KW-0472">Membrane</keyword>
<dbReference type="Gene3D" id="3.90.550.20">
    <property type="match status" value="1"/>
</dbReference>
<dbReference type="PANTHER" id="PTHR46830:SF2">
    <property type="entry name" value="ALPHA-1,4-N-ACETYLGLUCOSAMINYLTRANSFERASE"/>
    <property type="match status" value="1"/>
</dbReference>
<dbReference type="GO" id="GO:1901135">
    <property type="term" value="P:carbohydrate derivative metabolic process"/>
    <property type="evidence" value="ECO:0007669"/>
    <property type="project" value="UniProtKB-ARBA"/>
</dbReference>
<feature type="transmembrane region" description="Helical" evidence="2">
    <location>
        <begin position="12"/>
        <end position="30"/>
    </location>
</feature>
<proteinExistence type="inferred from homology"/>
<name>A0A2C5XL60_9HYPO</name>
<keyword evidence="4" id="KW-1185">Reference proteome</keyword>
<keyword evidence="2" id="KW-0812">Transmembrane</keyword>
<dbReference type="AlphaFoldDB" id="A0A2C5XL60"/>
<protein>
    <recommendedName>
        <fullName evidence="5">Alpha 1,4-glycosyltransferase domain-containing protein</fullName>
    </recommendedName>
</protein>
<dbReference type="PROSITE" id="PS51257">
    <property type="entry name" value="PROKAR_LIPOPROTEIN"/>
    <property type="match status" value="1"/>
</dbReference>
<dbReference type="PANTHER" id="PTHR46830">
    <property type="entry name" value="TRANSFERASE, PUTATIVE-RELATED"/>
    <property type="match status" value="1"/>
</dbReference>
<dbReference type="Pfam" id="PF04488">
    <property type="entry name" value="Gly_transf_sug"/>
    <property type="match status" value="1"/>
</dbReference>
<dbReference type="InterPro" id="IPR029044">
    <property type="entry name" value="Nucleotide-diphossugar_trans"/>
</dbReference>